<organism evidence="2 3">
    <name type="scientific">Caldanaerovirga acetigignens</name>
    <dbReference type="NCBI Taxonomy" id="447595"/>
    <lineage>
        <taxon>Bacteria</taxon>
        <taxon>Bacillati</taxon>
        <taxon>Bacillota</taxon>
        <taxon>Clostridia</taxon>
        <taxon>Thermosediminibacterales</taxon>
        <taxon>Thermosediminibacteraceae</taxon>
        <taxon>Caldanaerovirga</taxon>
    </lineage>
</organism>
<feature type="compositionally biased region" description="Basic and acidic residues" evidence="1">
    <location>
        <begin position="41"/>
        <end position="53"/>
    </location>
</feature>
<dbReference type="Proteomes" id="UP000184375">
    <property type="component" value="Unassembled WGS sequence"/>
</dbReference>
<dbReference type="AlphaFoldDB" id="A0A1M7JZ06"/>
<accession>A0A1M7JZ06</accession>
<protein>
    <submittedName>
        <fullName evidence="2">Uncharacterized protein</fullName>
    </submittedName>
</protein>
<sequence>MSKEQLKRYTVIQKTLEGAMTIKEAAVFFEPKCTQGNTPDIRSEGKWGRDTYP</sequence>
<name>A0A1M7JZ06_9FIRM</name>
<dbReference type="EMBL" id="FRCR01000007">
    <property type="protein sequence ID" value="SHM58256.1"/>
    <property type="molecule type" value="Genomic_DNA"/>
</dbReference>
<keyword evidence="3" id="KW-1185">Reference proteome</keyword>
<proteinExistence type="predicted"/>
<reference evidence="3" key="1">
    <citation type="submission" date="2016-11" db="EMBL/GenBank/DDBJ databases">
        <authorList>
            <person name="Varghese N."/>
            <person name="Submissions S."/>
        </authorList>
    </citation>
    <scope>NUCLEOTIDE SEQUENCE [LARGE SCALE GENOMIC DNA]</scope>
    <source>
        <strain evidence="3">DSM 18802</strain>
    </source>
</reference>
<evidence type="ECO:0000256" key="1">
    <source>
        <dbReference type="SAM" id="MobiDB-lite"/>
    </source>
</evidence>
<feature type="region of interest" description="Disordered" evidence="1">
    <location>
        <begin position="34"/>
        <end position="53"/>
    </location>
</feature>
<gene>
    <name evidence="2" type="ORF">SAMN05660826_01403</name>
</gene>
<evidence type="ECO:0000313" key="2">
    <source>
        <dbReference type="EMBL" id="SHM58256.1"/>
    </source>
</evidence>
<evidence type="ECO:0000313" key="3">
    <source>
        <dbReference type="Proteomes" id="UP000184375"/>
    </source>
</evidence>